<dbReference type="PRINTS" id="PR00320">
    <property type="entry name" value="GPROTEINBRPT"/>
</dbReference>
<dbReference type="Gene3D" id="2.130.10.10">
    <property type="entry name" value="YVTN repeat-like/Quinoprotein amine dehydrogenase"/>
    <property type="match status" value="3"/>
</dbReference>
<dbReference type="PROSITE" id="PS50294">
    <property type="entry name" value="WD_REPEATS_REGION"/>
    <property type="match status" value="7"/>
</dbReference>
<evidence type="ECO:0000256" key="2">
    <source>
        <dbReference type="ARBA" id="ARBA00022737"/>
    </source>
</evidence>
<protein>
    <submittedName>
        <fullName evidence="6">WD40 repeat-like protein</fullName>
    </submittedName>
</protein>
<evidence type="ECO:0000256" key="3">
    <source>
        <dbReference type="PROSITE-ProRule" id="PRU00221"/>
    </source>
</evidence>
<dbReference type="SMART" id="SM00320">
    <property type="entry name" value="WD40"/>
    <property type="match status" value="12"/>
</dbReference>
<dbReference type="PROSITE" id="PS50837">
    <property type="entry name" value="NACHT"/>
    <property type="match status" value="1"/>
</dbReference>
<dbReference type="InterPro" id="IPR027417">
    <property type="entry name" value="P-loop_NTPase"/>
</dbReference>
<feature type="repeat" description="WD" evidence="3">
    <location>
        <begin position="753"/>
        <end position="794"/>
    </location>
</feature>
<feature type="region of interest" description="Disordered" evidence="4">
    <location>
        <begin position="1"/>
        <end position="22"/>
    </location>
</feature>
<keyword evidence="1 3" id="KW-0853">WD repeat</keyword>
<evidence type="ECO:0000313" key="6">
    <source>
        <dbReference type="EMBL" id="KZP12348.1"/>
    </source>
</evidence>
<evidence type="ECO:0000313" key="7">
    <source>
        <dbReference type="Proteomes" id="UP000076532"/>
    </source>
</evidence>
<feature type="repeat" description="WD" evidence="3">
    <location>
        <begin position="1039"/>
        <end position="1071"/>
    </location>
</feature>
<feature type="repeat" description="WD" evidence="3">
    <location>
        <begin position="711"/>
        <end position="752"/>
    </location>
</feature>
<dbReference type="InterPro" id="IPR001680">
    <property type="entry name" value="WD40_rpt"/>
</dbReference>
<reference evidence="6 7" key="1">
    <citation type="journal article" date="2016" name="Mol. Biol. Evol.">
        <title>Comparative Genomics of Early-Diverging Mushroom-Forming Fungi Provides Insights into the Origins of Lignocellulose Decay Capabilities.</title>
        <authorList>
            <person name="Nagy L.G."/>
            <person name="Riley R."/>
            <person name="Tritt A."/>
            <person name="Adam C."/>
            <person name="Daum C."/>
            <person name="Floudas D."/>
            <person name="Sun H."/>
            <person name="Yadav J.S."/>
            <person name="Pangilinan J."/>
            <person name="Larsson K.H."/>
            <person name="Matsuura K."/>
            <person name="Barry K."/>
            <person name="Labutti K."/>
            <person name="Kuo R."/>
            <person name="Ohm R.A."/>
            <person name="Bhattacharya S.S."/>
            <person name="Shirouzu T."/>
            <person name="Yoshinaga Y."/>
            <person name="Martin F.M."/>
            <person name="Grigoriev I.V."/>
            <person name="Hibbett D.S."/>
        </authorList>
    </citation>
    <scope>NUCLEOTIDE SEQUENCE [LARGE SCALE GENOMIC DNA]</scope>
    <source>
        <strain evidence="6 7">CBS 109695</strain>
    </source>
</reference>
<keyword evidence="2" id="KW-0677">Repeat</keyword>
<name>A0A166B784_9AGAM</name>
<evidence type="ECO:0000256" key="1">
    <source>
        <dbReference type="ARBA" id="ARBA00022574"/>
    </source>
</evidence>
<feature type="repeat" description="WD" evidence="3">
    <location>
        <begin position="880"/>
        <end position="921"/>
    </location>
</feature>
<feature type="repeat" description="WD" evidence="3">
    <location>
        <begin position="1184"/>
        <end position="1218"/>
    </location>
</feature>
<feature type="compositionally biased region" description="Basic and acidic residues" evidence="4">
    <location>
        <begin position="11"/>
        <end position="22"/>
    </location>
</feature>
<dbReference type="InterPro" id="IPR015943">
    <property type="entry name" value="WD40/YVTN_repeat-like_dom_sf"/>
</dbReference>
<dbReference type="Proteomes" id="UP000076532">
    <property type="component" value="Unassembled WGS sequence"/>
</dbReference>
<dbReference type="STRING" id="436010.A0A166B784"/>
<organism evidence="6 7">
    <name type="scientific">Athelia psychrophila</name>
    <dbReference type="NCBI Taxonomy" id="1759441"/>
    <lineage>
        <taxon>Eukaryota</taxon>
        <taxon>Fungi</taxon>
        <taxon>Dikarya</taxon>
        <taxon>Basidiomycota</taxon>
        <taxon>Agaricomycotina</taxon>
        <taxon>Agaricomycetes</taxon>
        <taxon>Agaricomycetidae</taxon>
        <taxon>Atheliales</taxon>
        <taxon>Atheliaceae</taxon>
        <taxon>Athelia</taxon>
    </lineage>
</organism>
<evidence type="ECO:0000259" key="5">
    <source>
        <dbReference type="PROSITE" id="PS50837"/>
    </source>
</evidence>
<feature type="domain" description="NACHT" evidence="5">
    <location>
        <begin position="116"/>
        <end position="261"/>
    </location>
</feature>
<gene>
    <name evidence="6" type="ORF">FIBSPDRAFT_1050155</name>
</gene>
<dbReference type="InterPro" id="IPR036322">
    <property type="entry name" value="WD40_repeat_dom_sf"/>
</dbReference>
<feature type="repeat" description="WD" evidence="3">
    <location>
        <begin position="669"/>
        <end position="710"/>
    </location>
</feature>
<dbReference type="Gene3D" id="3.40.50.300">
    <property type="entry name" value="P-loop containing nucleotide triphosphate hydrolases"/>
    <property type="match status" value="1"/>
</dbReference>
<dbReference type="PROSITE" id="PS00678">
    <property type="entry name" value="WD_REPEATS_1"/>
    <property type="match status" value="2"/>
</dbReference>
<dbReference type="PANTHER" id="PTHR19848:SF8">
    <property type="entry name" value="F-BOX AND WD REPEAT DOMAIN CONTAINING 7"/>
    <property type="match status" value="1"/>
</dbReference>
<accession>A0A166B784</accession>
<sequence>MSSASLSGESIEAHPSRDQRQAHNLSYERKADEPLTSVAPGPTFNTYHPSGGTVININGNFYNETNQPAVMPSILDFHLDHAIRARFDCGDRVACTEGTRVDVIQQIDTWIDTDSLVFWLNGSAGTGKSTIAFTVAKSFKERGLLGASFFCSRDDAKCSNHKLIFPSIAYQLALLNPSFGQHLADIVKKRPEIIYADVAYQLQELIVDPLAAMPDFIARCIIVIDALDECKDDSAISAILAALSCYIQQLPALKIFVTSRPERNINLGFNERILHDATQHFVLHEIELLAVEADIKTYLTPQLERIRDQYEIEESWPSYKEVISLSKLSYGLFIFAATSIKFIQDQNYDDPEGQLTRILSNAGPASGEISDPRHHLDRLYLQVLMNAHPKISSSLAERLRTIIGTIVLLQDPLSLHGIEQLLKMEGTNRFEVVSMRQTLMRLHSIILVPGDDRRVVRALHPSLFDFIIDPARCTRSELLVDPKQQHALLLVACLRKMQCLKRNICELSDPNALNNEVVDLPARIAQFIPPELQYACRHWGTHCMHAVISDEALLLLHDFCSESLLFWLEICSLLGDLRNQLDLLNAVRRAVQTTGDSEQHLTTMALLTDCERFIREFFPVISTACAHVYDSALMFAPQESPLRKHYSLQLPMLKVVNCPQRWDACLRTMEGHSFTVNSVTFSPDDRKILSASSDTTLRLWDTVSGAHLNTLKGHTLAIESASFSPDGTGIASGSQDHTVRLWDAVSGAHLKTLEGHWTSVKSVAFSPNGSRLASGSVDGTIRVWTIKSGAHLRINAQSPTVQLSSVAFSPDGNSIVSGSNTGVQLWNAVSGAHLTTFTDPLAGPSSWTVIAFSPNGSKFVSAHKSIRLCSATGGKLLKTLKGHRGLISSVAFSPDGTKIVSGSDDRSIWVWDVVSGEHLATLEGHLGGIASVALSPDSSHIVSGGADSTIRLWSIGHREDLKQIRRTVPLCLLSPFTITRMITGNKPDSKNLNKPSNGVRVMAFSPDGTMALTVADAEQLADEHLVLWDALNGAHLKVLKGHTDWVTELAFSPDGTSIASGSKDKTVRLWDTVGTSGAPRKVLEGHRKLIRDVLFSPDGTWVASGSSDNTIRLWDAFTGMHFRTINGEAGPVMTMRFTPDNNCIAAVVSSALDGRRRVADILRLWDVVSGAHLHTFQTPENCYIDSLAFSPDGTRLVSCTQNYGLRLWDVSNGDSLRVIKWNESESMALWMPFAPEHPDLAAEDNENRAWAVSYDPNTKFNYFMQDGWIWLAHPRKRLCWVPMACRGYLYSGKTRIAIKPRDTGLVIIDFTDIVEEVQALPKPLPLAVQRTEQAI</sequence>
<evidence type="ECO:0000256" key="4">
    <source>
        <dbReference type="SAM" id="MobiDB-lite"/>
    </source>
</evidence>
<feature type="repeat" description="WD" evidence="3">
    <location>
        <begin position="922"/>
        <end position="963"/>
    </location>
</feature>
<keyword evidence="7" id="KW-1185">Reference proteome</keyword>
<feature type="repeat" description="WD" evidence="3">
    <location>
        <begin position="1083"/>
        <end position="1124"/>
    </location>
</feature>
<dbReference type="InterPro" id="IPR019775">
    <property type="entry name" value="WD40_repeat_CS"/>
</dbReference>
<dbReference type="Pfam" id="PF00400">
    <property type="entry name" value="WD40"/>
    <property type="match status" value="9"/>
</dbReference>
<dbReference type="PROSITE" id="PS50082">
    <property type="entry name" value="WD_REPEATS_2"/>
    <property type="match status" value="8"/>
</dbReference>
<dbReference type="OrthoDB" id="3027122at2759"/>
<dbReference type="InterPro" id="IPR020472">
    <property type="entry name" value="WD40_PAC1"/>
</dbReference>
<dbReference type="CDD" id="cd00200">
    <property type="entry name" value="WD40"/>
    <property type="match status" value="2"/>
</dbReference>
<dbReference type="Pfam" id="PF24883">
    <property type="entry name" value="NPHP3_N"/>
    <property type="match status" value="1"/>
</dbReference>
<dbReference type="SUPFAM" id="SSF50978">
    <property type="entry name" value="WD40 repeat-like"/>
    <property type="match status" value="2"/>
</dbReference>
<dbReference type="SUPFAM" id="SSF52540">
    <property type="entry name" value="P-loop containing nucleoside triphosphate hydrolases"/>
    <property type="match status" value="1"/>
</dbReference>
<dbReference type="EMBL" id="KV417649">
    <property type="protein sequence ID" value="KZP12348.1"/>
    <property type="molecule type" value="Genomic_DNA"/>
</dbReference>
<proteinExistence type="predicted"/>
<dbReference type="InterPro" id="IPR056884">
    <property type="entry name" value="NPHP3-like_N"/>
</dbReference>
<dbReference type="PANTHER" id="PTHR19848">
    <property type="entry name" value="WD40 REPEAT PROTEIN"/>
    <property type="match status" value="1"/>
</dbReference>
<dbReference type="InterPro" id="IPR007111">
    <property type="entry name" value="NACHT_NTPase"/>
</dbReference>